<dbReference type="SUPFAM" id="SSF56784">
    <property type="entry name" value="HAD-like"/>
    <property type="match status" value="1"/>
</dbReference>
<dbReference type="AlphaFoldDB" id="A0A068VSI0"/>
<dbReference type="KEGG" id="pfre:RM25_1627"/>
<reference evidence="1" key="1">
    <citation type="submission" date="2014-08" db="EMBL/GenBank/DDBJ databases">
        <authorList>
            <person name="Falentin Helene"/>
        </authorList>
    </citation>
    <scope>NUCLEOTIDE SEQUENCE</scope>
</reference>
<organism evidence="1">
    <name type="scientific">Propionibacterium freudenreichii subsp. freudenreichii</name>
    <dbReference type="NCBI Taxonomy" id="66712"/>
    <lineage>
        <taxon>Bacteria</taxon>
        <taxon>Bacillati</taxon>
        <taxon>Actinomycetota</taxon>
        <taxon>Actinomycetes</taxon>
        <taxon>Propionibacteriales</taxon>
        <taxon>Propionibacteriaceae</taxon>
        <taxon>Propionibacterium</taxon>
    </lineage>
</organism>
<dbReference type="Gene3D" id="3.40.50.1000">
    <property type="entry name" value="HAD superfamily/HAD-like"/>
    <property type="match status" value="1"/>
</dbReference>
<dbReference type="NCBIfam" id="TIGR01509">
    <property type="entry name" value="HAD-SF-IA-v3"/>
    <property type="match status" value="1"/>
</dbReference>
<proteinExistence type="predicted"/>
<evidence type="ECO:0000313" key="1">
    <source>
        <dbReference type="EMBL" id="CEP26470.1"/>
    </source>
</evidence>
<dbReference type="InterPro" id="IPR036412">
    <property type="entry name" value="HAD-like_sf"/>
</dbReference>
<dbReference type="InterPro" id="IPR023214">
    <property type="entry name" value="HAD_sf"/>
</dbReference>
<dbReference type="EMBL" id="LM676412">
    <property type="protein sequence ID" value="CEP26470.1"/>
    <property type="molecule type" value="Genomic_DNA"/>
</dbReference>
<name>A0A068VSI0_PROFF</name>
<dbReference type="InterPro" id="IPR023198">
    <property type="entry name" value="PGP-like_dom2"/>
</dbReference>
<protein>
    <submittedName>
        <fullName evidence="1">Hydrolase</fullName>
    </submittedName>
</protein>
<dbReference type="GeneID" id="61223252"/>
<dbReference type="RefSeq" id="WP_013161581.1">
    <property type="nucleotide sequence ID" value="NZ_CP010341.1"/>
</dbReference>
<dbReference type="InterPro" id="IPR006439">
    <property type="entry name" value="HAD-SF_hydro_IA"/>
</dbReference>
<dbReference type="GO" id="GO:0016787">
    <property type="term" value="F:hydrolase activity"/>
    <property type="evidence" value="ECO:0007669"/>
    <property type="project" value="UniProtKB-KW"/>
</dbReference>
<dbReference type="PANTHER" id="PTHR43611">
    <property type="entry name" value="ALPHA-D-GLUCOSE 1-PHOSPHATE PHOSPHATASE"/>
    <property type="match status" value="1"/>
</dbReference>
<keyword evidence="1" id="KW-0378">Hydrolase</keyword>
<dbReference type="PANTHER" id="PTHR43611:SF3">
    <property type="entry name" value="FLAVIN MONONUCLEOTIDE HYDROLASE 1, CHLOROPLATIC"/>
    <property type="match status" value="1"/>
</dbReference>
<sequence>MTVKALLTDMFGVIAQIQPESARTRLVRIAGAEPDAFWAAYWAHRPDYDQGISTPLDYWSRVACDLRMDFGTEQLMELHAADIDSWSLRHQDMIDALPRVRAAGYRLALLSNIPTSLAEHVYAVDEFMDEFEVVAMSCHIDAVKPSPAAYQWCIDRLDLPADEILFIDDSQRNVDAAAAVGLQARLYRGVDDLFATLSIEKSRI</sequence>
<dbReference type="PATRIC" id="fig|66712.6.peg.1656"/>
<gene>
    <name evidence="1" type="ORF">PFCIRM138_07725</name>
</gene>
<dbReference type="PRINTS" id="PR00413">
    <property type="entry name" value="HADHALOGNASE"/>
</dbReference>
<dbReference type="Gene3D" id="1.10.150.240">
    <property type="entry name" value="Putative phosphatase, domain 2"/>
    <property type="match status" value="1"/>
</dbReference>
<dbReference type="Pfam" id="PF00702">
    <property type="entry name" value="Hydrolase"/>
    <property type="match status" value="1"/>
</dbReference>
<accession>A0A068VSI0</accession>